<evidence type="ECO:0000256" key="3">
    <source>
        <dbReference type="SAM" id="MobiDB-lite"/>
    </source>
</evidence>
<dbReference type="RefSeq" id="XP_035344868.1">
    <property type="nucleotide sequence ID" value="XM_035488975.1"/>
</dbReference>
<dbReference type="EMBL" id="CP055900">
    <property type="protein sequence ID" value="QKX58690.1"/>
    <property type="molecule type" value="Genomic_DNA"/>
</dbReference>
<evidence type="ECO:0000256" key="1">
    <source>
        <dbReference type="ARBA" id="ARBA00005964"/>
    </source>
</evidence>
<dbReference type="AlphaFoldDB" id="A0A7H8QX75"/>
<dbReference type="GO" id="GO:0052689">
    <property type="term" value="F:carboxylic ester hydrolase activity"/>
    <property type="evidence" value="ECO:0007669"/>
    <property type="project" value="TreeGrafter"/>
</dbReference>
<evidence type="ECO:0000256" key="2">
    <source>
        <dbReference type="ARBA" id="ARBA00022801"/>
    </source>
</evidence>
<feature type="compositionally biased region" description="Low complexity" evidence="3">
    <location>
        <begin position="544"/>
        <end position="566"/>
    </location>
</feature>
<protein>
    <recommendedName>
        <fullName evidence="6">Carboxylesterase type B domain-containing protein</fullName>
    </recommendedName>
</protein>
<evidence type="ECO:0000259" key="6">
    <source>
        <dbReference type="Pfam" id="PF00135"/>
    </source>
</evidence>
<dbReference type="InterPro" id="IPR029058">
    <property type="entry name" value="AB_hydrolase_fold"/>
</dbReference>
<evidence type="ECO:0000313" key="8">
    <source>
        <dbReference type="Proteomes" id="UP000509510"/>
    </source>
</evidence>
<dbReference type="OrthoDB" id="408631at2759"/>
<keyword evidence="2" id="KW-0378">Hydrolase</keyword>
<keyword evidence="4" id="KW-0472">Membrane</keyword>
<name>A0A7H8QX75_TALRU</name>
<dbReference type="KEGG" id="trg:TRUGW13939_05817"/>
<keyword evidence="8" id="KW-1185">Reference proteome</keyword>
<feature type="chain" id="PRO_5028954225" description="Carboxylesterase type B domain-containing protein" evidence="5">
    <location>
        <begin position="19"/>
        <end position="590"/>
    </location>
</feature>
<accession>A0A7H8QX75</accession>
<dbReference type="Proteomes" id="UP000509510">
    <property type="component" value="Chromosome III"/>
</dbReference>
<keyword evidence="4" id="KW-0812">Transmembrane</keyword>
<feature type="region of interest" description="Disordered" evidence="3">
    <location>
        <begin position="543"/>
        <end position="566"/>
    </location>
</feature>
<comment type="similarity">
    <text evidence="1">Belongs to the type-B carboxylesterase/lipase family.</text>
</comment>
<reference evidence="8" key="1">
    <citation type="submission" date="2020-06" db="EMBL/GenBank/DDBJ databases">
        <title>A chromosome-scale genome assembly of Talaromyces rugulosus W13939.</title>
        <authorList>
            <person name="Wang B."/>
            <person name="Guo L."/>
            <person name="Ye K."/>
            <person name="Wang L."/>
        </authorList>
    </citation>
    <scope>NUCLEOTIDE SEQUENCE [LARGE SCALE GENOMIC DNA]</scope>
    <source>
        <strain evidence="8">W13939</strain>
    </source>
</reference>
<dbReference type="PROSITE" id="PS00941">
    <property type="entry name" value="CARBOXYLESTERASE_B_2"/>
    <property type="match status" value="1"/>
</dbReference>
<dbReference type="Gene3D" id="3.40.50.1820">
    <property type="entry name" value="alpha/beta hydrolase"/>
    <property type="match status" value="1"/>
</dbReference>
<keyword evidence="4" id="KW-1133">Transmembrane helix</keyword>
<gene>
    <name evidence="7" type="ORF">TRUGW13939_05817</name>
</gene>
<dbReference type="PANTHER" id="PTHR43918:SF4">
    <property type="entry name" value="CARBOXYLIC ESTER HYDROLASE"/>
    <property type="match status" value="1"/>
</dbReference>
<organism evidence="7 8">
    <name type="scientific">Talaromyces rugulosus</name>
    <name type="common">Penicillium rugulosum</name>
    <dbReference type="NCBI Taxonomy" id="121627"/>
    <lineage>
        <taxon>Eukaryota</taxon>
        <taxon>Fungi</taxon>
        <taxon>Dikarya</taxon>
        <taxon>Ascomycota</taxon>
        <taxon>Pezizomycotina</taxon>
        <taxon>Eurotiomycetes</taxon>
        <taxon>Eurotiomycetidae</taxon>
        <taxon>Eurotiales</taxon>
        <taxon>Trichocomaceae</taxon>
        <taxon>Talaromyces</taxon>
        <taxon>Talaromyces sect. Islandici</taxon>
    </lineage>
</organism>
<dbReference type="PANTHER" id="PTHR43918">
    <property type="entry name" value="ACETYLCHOLINESTERASE"/>
    <property type="match status" value="1"/>
</dbReference>
<dbReference type="Pfam" id="PF00135">
    <property type="entry name" value="COesterase"/>
    <property type="match status" value="1"/>
</dbReference>
<keyword evidence="5" id="KW-0732">Signal</keyword>
<evidence type="ECO:0000256" key="4">
    <source>
        <dbReference type="SAM" id="Phobius"/>
    </source>
</evidence>
<dbReference type="InterPro" id="IPR019819">
    <property type="entry name" value="Carboxylesterase_B_CS"/>
</dbReference>
<sequence length="590" mass="62425">MKFPLSTVWLAFSAAVLAEPSVTIDAGTLQGGQCDNGKNGVYYKAVPYAEPPTGKLRFEPPKTYGKYPNGKLNATTPANSCIQFGGSFLPGGVYDEDCLYLDVWTPSNATKDSKLPVKVFVFGGSNTNGGISTPLYDGCTIADEGAILVSINYRLGPIGFLGLDSAGIYGNQGIQDVLVGIEWIQKNVAAFGVVLFGQSAGATDVFTIASFPQAPHLINAVIVESIPDTQLLLNSTLQSTGASYAKALNCSVGDKSCLQSKTVTELQDAYENDAYLSEGLGSVSHVGINNPKTHSFWPYVDGTVIAADPSTRGPQVPMVIGYNQQEGVLDTLAKYNSIGAAENATAAQYTTFLRQNFGVAAAALVEKYYPLSLFEALTGNSTGLAVFEATATVLTDAHFKCPGYQGAVEAARRNVPVWTYEFTHNSSCVWLDTMSQAAVSYYGATHTAELPYLFGNLDFDFTTSCNATSAEYHLGEQMRGLWTAMAENADPSTDAVQWPRFQITKNGSSTPGLIIGNSTEAGLIDFSACKLWDQVNDMILASNSTATTTTRPSSRPTGSSTSTPVSGAATISTGGLITFSAVLMGLAVFV</sequence>
<dbReference type="InterPro" id="IPR050654">
    <property type="entry name" value="AChE-related_enzymes"/>
</dbReference>
<dbReference type="InterPro" id="IPR002018">
    <property type="entry name" value="CarbesteraseB"/>
</dbReference>
<feature type="transmembrane region" description="Helical" evidence="4">
    <location>
        <begin position="565"/>
        <end position="589"/>
    </location>
</feature>
<evidence type="ECO:0000313" key="7">
    <source>
        <dbReference type="EMBL" id="QKX58690.1"/>
    </source>
</evidence>
<dbReference type="GeneID" id="55993314"/>
<dbReference type="SUPFAM" id="SSF53474">
    <property type="entry name" value="alpha/beta-Hydrolases"/>
    <property type="match status" value="1"/>
</dbReference>
<feature type="signal peptide" evidence="5">
    <location>
        <begin position="1"/>
        <end position="18"/>
    </location>
</feature>
<evidence type="ECO:0000256" key="5">
    <source>
        <dbReference type="SAM" id="SignalP"/>
    </source>
</evidence>
<feature type="domain" description="Carboxylesterase type B" evidence="6">
    <location>
        <begin position="19"/>
        <end position="504"/>
    </location>
</feature>
<proteinExistence type="inferred from homology"/>